<feature type="domain" description="Calcineurin-like phosphoesterase" evidence="1">
    <location>
        <begin position="45"/>
        <end position="202"/>
    </location>
</feature>
<protein>
    <submittedName>
        <fullName evidence="2">Metallophosphoesterase family protein</fullName>
    </submittedName>
</protein>
<dbReference type="InterPro" id="IPR051158">
    <property type="entry name" value="Metallophosphoesterase_sf"/>
</dbReference>
<accession>A0A931HUY4</accession>
<dbReference type="InterPro" id="IPR029052">
    <property type="entry name" value="Metallo-depent_PP-like"/>
</dbReference>
<proteinExistence type="predicted"/>
<dbReference type="AlphaFoldDB" id="A0A931HUY4"/>
<organism evidence="2 3">
    <name type="scientific">Halobacillus yeomjeoni</name>
    <dbReference type="NCBI Taxonomy" id="311194"/>
    <lineage>
        <taxon>Bacteria</taxon>
        <taxon>Bacillati</taxon>
        <taxon>Bacillota</taxon>
        <taxon>Bacilli</taxon>
        <taxon>Bacillales</taxon>
        <taxon>Bacillaceae</taxon>
        <taxon>Halobacillus</taxon>
    </lineage>
</organism>
<dbReference type="PANTHER" id="PTHR31302">
    <property type="entry name" value="TRANSMEMBRANE PROTEIN WITH METALLOPHOSPHOESTERASE DOMAIN-RELATED"/>
    <property type="match status" value="1"/>
</dbReference>
<dbReference type="EMBL" id="JADZSC010000001">
    <property type="protein sequence ID" value="MBH0229616.1"/>
    <property type="molecule type" value="Genomic_DNA"/>
</dbReference>
<dbReference type="RefSeq" id="WP_197316216.1">
    <property type="nucleotide sequence ID" value="NZ_JADZSC010000001.1"/>
</dbReference>
<dbReference type="GO" id="GO:0016020">
    <property type="term" value="C:membrane"/>
    <property type="evidence" value="ECO:0007669"/>
    <property type="project" value="GOC"/>
</dbReference>
<name>A0A931HUY4_9BACI</name>
<dbReference type="InterPro" id="IPR004843">
    <property type="entry name" value="Calcineurin-like_PHP"/>
</dbReference>
<gene>
    <name evidence="2" type="ORF">H0267_05245</name>
</gene>
<sequence length="256" mass="29169">MWLGVVVITLILGLVMFIYMVHKAQSDQVNRKTIKAAEYPYEQPMNIFFISDIHNRALRPRTVNEVKDADLVIIGGDLVDKRTSISRLKENLKVLKEWGAPVYFIPGNNDHELIGDDLVKILEGNEIVTLSNTDDIVSLSNNRKVALSGIDPYFMKPRREMYHLKERYPFQILCVHDPYVFYNMNEEDREMYDLVLTGHTHGGQIRIFGLGPFTSGGWFKKDGKPLLVSEGYGTTLLPLRLGTKAECHIITVVSDN</sequence>
<reference evidence="2 3" key="1">
    <citation type="journal article" date="2005" name="Int. J. Syst. Evol. Microbiol.">
        <title>Halobacillus yeomjeoni sp. nov., isolated from a marine solar saltern in Korea.</title>
        <authorList>
            <person name="Yoon J.H."/>
            <person name="Kang S.J."/>
            <person name="Lee C.H."/>
            <person name="Oh H.W."/>
            <person name="Oh T.K."/>
        </authorList>
    </citation>
    <scope>NUCLEOTIDE SEQUENCE [LARGE SCALE GENOMIC DNA]</scope>
    <source>
        <strain evidence="2 3">KCTC 3957</strain>
    </source>
</reference>
<dbReference type="Gene3D" id="3.60.21.10">
    <property type="match status" value="1"/>
</dbReference>
<evidence type="ECO:0000313" key="2">
    <source>
        <dbReference type="EMBL" id="MBH0229616.1"/>
    </source>
</evidence>
<dbReference type="Proteomes" id="UP000614490">
    <property type="component" value="Unassembled WGS sequence"/>
</dbReference>
<evidence type="ECO:0000313" key="3">
    <source>
        <dbReference type="Proteomes" id="UP000614490"/>
    </source>
</evidence>
<dbReference type="GO" id="GO:0008758">
    <property type="term" value="F:UDP-2,3-diacylglucosamine hydrolase activity"/>
    <property type="evidence" value="ECO:0007669"/>
    <property type="project" value="TreeGrafter"/>
</dbReference>
<dbReference type="GO" id="GO:0009245">
    <property type="term" value="P:lipid A biosynthetic process"/>
    <property type="evidence" value="ECO:0007669"/>
    <property type="project" value="TreeGrafter"/>
</dbReference>
<dbReference type="Pfam" id="PF00149">
    <property type="entry name" value="Metallophos"/>
    <property type="match status" value="1"/>
</dbReference>
<evidence type="ECO:0000259" key="1">
    <source>
        <dbReference type="Pfam" id="PF00149"/>
    </source>
</evidence>
<keyword evidence="3" id="KW-1185">Reference proteome</keyword>
<comment type="caution">
    <text evidence="2">The sequence shown here is derived from an EMBL/GenBank/DDBJ whole genome shotgun (WGS) entry which is preliminary data.</text>
</comment>
<dbReference type="PANTHER" id="PTHR31302:SF32">
    <property type="entry name" value="PHOSPHOESTERASE"/>
    <property type="match status" value="1"/>
</dbReference>
<dbReference type="SUPFAM" id="SSF56300">
    <property type="entry name" value="Metallo-dependent phosphatases"/>
    <property type="match status" value="1"/>
</dbReference>